<dbReference type="InterPro" id="IPR010770">
    <property type="entry name" value="Ecd"/>
</dbReference>
<feature type="region of interest" description="Disordered" evidence="1">
    <location>
        <begin position="670"/>
        <end position="711"/>
    </location>
</feature>
<sequence length="825" mass="92801">MDVFNQIPTISEDTLHYRLYLPSDLSSDKNSATSLAACIQAHVDSLLPPEFLWHRDSFELKVARDTDTSEWVLEGLMRVGDCVDDEWCTVWLLKEITSKWNIAIRVYDSDGEFLLIEAADALPSWVKPSNSDNRVWIYRSHLHLIDVSHISPPSRSPNHRKRAGGIDSDDDDNGMQVEEEEEYLAVDDALKLLRDSLTETRAPIEVEKIVWNRISGYPAAFRRHVHFTKAYLPLDIAKALSTNPSLIQKAVEAFYTRDAVQLRAAHKMSRFPPNTCVLTTVRMTRTAYAQLVGQKFHAPKIFGRWEEREDTKAWRWRDVGMKIAVGFEMLYQESKGREIRNSTIDGQISLAEAEKDALRRNPEYKAYIQNLISANYFRGEAEGSKLWNELEDKAVKVFVAVRKDDSSSRPSFASLVNSAISRASSIVEVEEDSDDWLNIDAESFDAMLQQGGANKSGDDNAMDVDTESGAAEKHTSNLRDLASKVEEFIEGEGDIEGARFADEMFSDEEYEEDDENEADSSESEVDKQEKERRQAAMDDLVPKLDPSEYGQMPASFHSNSQRVARTTAETDVVGDFSPKKQDGQKENPRIKPIRQPIISRDKYEGVDSDDETDEESDEDPESEEDRPQVVGDIEIDMDEEQEEFLEFSRQALGISDEQWKSILQDRKDRGAFVPKGLGNNLSNAKLPSGTGPKEGEVLSERNSSSAPNPNLDSFEAVMKAMDAELRTKNTKKPDISHNGKGKAKAMVEDEDGDDVDDHLDIEAALEAELKAALEKGEDVDEDGLGQTDVDYNLIKNFLESFKSQDGLSGPVGNLLGRLQQDWKPS</sequence>
<feature type="compositionally biased region" description="Acidic residues" evidence="1">
    <location>
        <begin position="507"/>
        <end position="523"/>
    </location>
</feature>
<proteinExistence type="predicted"/>
<evidence type="ECO:0000313" key="3">
    <source>
        <dbReference type="Proteomes" id="UP001498398"/>
    </source>
</evidence>
<feature type="compositionally biased region" description="Basic and acidic residues" evidence="1">
    <location>
        <begin position="727"/>
        <end position="737"/>
    </location>
</feature>
<gene>
    <name evidence="2" type="ORF">VKT23_003155</name>
</gene>
<feature type="compositionally biased region" description="Polar residues" evidence="1">
    <location>
        <begin position="700"/>
        <end position="711"/>
    </location>
</feature>
<organism evidence="2 3">
    <name type="scientific">Marasmiellus scandens</name>
    <dbReference type="NCBI Taxonomy" id="2682957"/>
    <lineage>
        <taxon>Eukaryota</taxon>
        <taxon>Fungi</taxon>
        <taxon>Dikarya</taxon>
        <taxon>Basidiomycota</taxon>
        <taxon>Agaricomycotina</taxon>
        <taxon>Agaricomycetes</taxon>
        <taxon>Agaricomycetidae</taxon>
        <taxon>Agaricales</taxon>
        <taxon>Marasmiineae</taxon>
        <taxon>Omphalotaceae</taxon>
        <taxon>Marasmiellus</taxon>
    </lineage>
</organism>
<evidence type="ECO:0000313" key="2">
    <source>
        <dbReference type="EMBL" id="KAK7468651.1"/>
    </source>
</evidence>
<evidence type="ECO:0000256" key="1">
    <source>
        <dbReference type="SAM" id="MobiDB-lite"/>
    </source>
</evidence>
<dbReference type="PANTHER" id="PTHR13060:SF0">
    <property type="entry name" value="PROTEIN ECDYSONELESS HOMOLOG"/>
    <property type="match status" value="1"/>
</dbReference>
<dbReference type="Proteomes" id="UP001498398">
    <property type="component" value="Unassembled WGS sequence"/>
</dbReference>
<keyword evidence="3" id="KW-1185">Reference proteome</keyword>
<comment type="caution">
    <text evidence="2">The sequence shown here is derived from an EMBL/GenBank/DDBJ whole genome shotgun (WGS) entry which is preliminary data.</text>
</comment>
<feature type="region of interest" description="Disordered" evidence="1">
    <location>
        <begin position="727"/>
        <end position="754"/>
    </location>
</feature>
<dbReference type="Pfam" id="PF07093">
    <property type="entry name" value="SGT1"/>
    <property type="match status" value="2"/>
</dbReference>
<name>A0ABR1K0G9_9AGAR</name>
<feature type="compositionally biased region" description="Acidic residues" evidence="1">
    <location>
        <begin position="606"/>
        <end position="624"/>
    </location>
</feature>
<feature type="compositionally biased region" description="Basic and acidic residues" evidence="1">
    <location>
        <begin position="524"/>
        <end position="546"/>
    </location>
</feature>
<dbReference type="PANTHER" id="PTHR13060">
    <property type="entry name" value="SGT1 PROTEIN HSGT1 SUPPRESSOR OF GCR2"/>
    <property type="match status" value="1"/>
</dbReference>
<protein>
    <recommendedName>
        <fullName evidence="4">SGT1-domain-containing protein</fullName>
    </recommendedName>
</protein>
<evidence type="ECO:0008006" key="4">
    <source>
        <dbReference type="Google" id="ProtNLM"/>
    </source>
</evidence>
<dbReference type="EMBL" id="JBANRG010000003">
    <property type="protein sequence ID" value="KAK7468651.1"/>
    <property type="molecule type" value="Genomic_DNA"/>
</dbReference>
<accession>A0ABR1K0G9</accession>
<feature type="compositionally biased region" description="Basic and acidic residues" evidence="1">
    <location>
        <begin position="577"/>
        <end position="589"/>
    </location>
</feature>
<reference evidence="2 3" key="1">
    <citation type="submission" date="2024-01" db="EMBL/GenBank/DDBJ databases">
        <title>A draft genome for the cacao thread blight pathogen Marasmiellus scandens.</title>
        <authorList>
            <person name="Baruah I.K."/>
            <person name="Leung J."/>
            <person name="Bukari Y."/>
            <person name="Amoako-Attah I."/>
            <person name="Meinhardt L.W."/>
            <person name="Bailey B.A."/>
            <person name="Cohen S.P."/>
        </authorList>
    </citation>
    <scope>NUCLEOTIDE SEQUENCE [LARGE SCALE GENOMIC DNA]</scope>
    <source>
        <strain evidence="2 3">GH-19</strain>
    </source>
</reference>
<feature type="compositionally biased region" description="Polar residues" evidence="1">
    <location>
        <begin position="556"/>
        <end position="569"/>
    </location>
</feature>
<feature type="region of interest" description="Disordered" evidence="1">
    <location>
        <begin position="150"/>
        <end position="173"/>
    </location>
</feature>
<feature type="region of interest" description="Disordered" evidence="1">
    <location>
        <begin position="507"/>
        <end position="631"/>
    </location>
</feature>
<feature type="region of interest" description="Disordered" evidence="1">
    <location>
        <begin position="450"/>
        <end position="478"/>
    </location>
</feature>